<dbReference type="InterPro" id="IPR009056">
    <property type="entry name" value="Cyt_c-like_dom"/>
</dbReference>
<keyword evidence="1 3" id="KW-0479">Metal-binding</keyword>
<evidence type="ECO:0000256" key="3">
    <source>
        <dbReference type="PROSITE-ProRule" id="PRU00433"/>
    </source>
</evidence>
<organism evidence="5 6">
    <name type="scientific">Neomesorhizobium albiziae</name>
    <dbReference type="NCBI Taxonomy" id="335020"/>
    <lineage>
        <taxon>Bacteria</taxon>
        <taxon>Pseudomonadati</taxon>
        <taxon>Pseudomonadota</taxon>
        <taxon>Alphaproteobacteria</taxon>
        <taxon>Hyphomicrobiales</taxon>
        <taxon>Phyllobacteriaceae</taxon>
        <taxon>Neomesorhizobium</taxon>
    </lineage>
</organism>
<name>A0A1I3XD78_9HYPH</name>
<dbReference type="Proteomes" id="UP000323300">
    <property type="component" value="Unassembled WGS sequence"/>
</dbReference>
<dbReference type="EMBL" id="FOSL01000003">
    <property type="protein sequence ID" value="SFK17475.1"/>
    <property type="molecule type" value="Genomic_DNA"/>
</dbReference>
<dbReference type="GO" id="GO:0046872">
    <property type="term" value="F:metal ion binding"/>
    <property type="evidence" value="ECO:0007669"/>
    <property type="project" value="UniProtKB-KW"/>
</dbReference>
<feature type="domain" description="Cytochrome c" evidence="4">
    <location>
        <begin position="191"/>
        <end position="280"/>
    </location>
</feature>
<evidence type="ECO:0000259" key="4">
    <source>
        <dbReference type="PROSITE" id="PS51007"/>
    </source>
</evidence>
<gene>
    <name evidence="5" type="ORF">SAMN04488498_103150</name>
</gene>
<dbReference type="GO" id="GO:0009055">
    <property type="term" value="F:electron transfer activity"/>
    <property type="evidence" value="ECO:0007669"/>
    <property type="project" value="InterPro"/>
</dbReference>
<dbReference type="PROSITE" id="PS51007">
    <property type="entry name" value="CYTC"/>
    <property type="match status" value="1"/>
</dbReference>
<dbReference type="AlphaFoldDB" id="A0A1I3XD78"/>
<keyword evidence="6" id="KW-1185">Reference proteome</keyword>
<dbReference type="InterPro" id="IPR022269">
    <property type="entry name" value="SO_2930-like_C"/>
</dbReference>
<evidence type="ECO:0000313" key="5">
    <source>
        <dbReference type="EMBL" id="SFK17475.1"/>
    </source>
</evidence>
<keyword evidence="2 3" id="KW-0408">Iron</keyword>
<proteinExistence type="predicted"/>
<protein>
    <recommendedName>
        <fullName evidence="4">Cytochrome c domain-containing protein</fullName>
    </recommendedName>
</protein>
<evidence type="ECO:0000313" key="6">
    <source>
        <dbReference type="Proteomes" id="UP000323300"/>
    </source>
</evidence>
<sequence length="382" mass="41185">MLTFEALHSFAPPSVLPDRTEGGNVGCEHRRPSLFAIWFLVILLSLVAIQPARATPSLDAILAEKPPKLLSEYGFFDDLSAQKPAAGVVPFQLNTPLFSDNAQKLRFVFVPDGKAATYDETEAFAFPVGSALVKTFAFPADYRKPGENVRLIETRVLLRQESGWQAWAYLWNAEQTNASLKIAGAKVDIATVTADGSPLAFTYSVPNKNQCKGCHAFNGSIAPLGPKARNLNGDFAYAGGTKNQLEQWTALKILSGAPAASAAPKAPDWRDASAPLDGRARAWLDVNCAHCHRREGPASNSGLFLTFGETDPVAYGVLKRPVAAGRGSGGREFDIKPGDPDGSILMYRVESTEAGVMMPELGRHIGDPQAVALLRQWIEGLH</sequence>
<evidence type="ECO:0000256" key="2">
    <source>
        <dbReference type="ARBA" id="ARBA00023004"/>
    </source>
</evidence>
<keyword evidence="3" id="KW-0349">Heme</keyword>
<evidence type="ECO:0000256" key="1">
    <source>
        <dbReference type="ARBA" id="ARBA00022723"/>
    </source>
</evidence>
<dbReference type="NCBIfam" id="TIGR03806">
    <property type="entry name" value="chp_HNE_0200"/>
    <property type="match status" value="1"/>
</dbReference>
<accession>A0A1I3XD78</accession>
<dbReference type="GO" id="GO:0020037">
    <property type="term" value="F:heme binding"/>
    <property type="evidence" value="ECO:0007669"/>
    <property type="project" value="InterPro"/>
</dbReference>
<dbReference type="OrthoDB" id="338827at2"/>
<reference evidence="5 6" key="1">
    <citation type="submission" date="2016-10" db="EMBL/GenBank/DDBJ databases">
        <authorList>
            <person name="Varghese N."/>
            <person name="Submissions S."/>
        </authorList>
    </citation>
    <scope>NUCLEOTIDE SEQUENCE [LARGE SCALE GENOMIC DNA]</scope>
    <source>
        <strain evidence="5 6">DSM 21822</strain>
    </source>
</reference>